<dbReference type="STRING" id="1073090.A0A1L9SG11"/>
<feature type="transmembrane region" description="Helical" evidence="3">
    <location>
        <begin position="186"/>
        <end position="206"/>
    </location>
</feature>
<dbReference type="InterPro" id="IPR011701">
    <property type="entry name" value="MFS"/>
</dbReference>
<dbReference type="RefSeq" id="XP_022580573.1">
    <property type="nucleotide sequence ID" value="XM_022727597.1"/>
</dbReference>
<comment type="subcellular location">
    <subcellularLocation>
        <location evidence="1">Membrane</location>
        <topology evidence="1">Multi-pass membrane protein</topology>
    </subcellularLocation>
</comment>
<dbReference type="PANTHER" id="PTHR23524">
    <property type="entry name" value="TRANSPORTER, PUTATIVE (AFU_ORTHOLOGUE AFUA_8G04850)-RELATED"/>
    <property type="match status" value="1"/>
</dbReference>
<dbReference type="PANTHER" id="PTHR23524:SF1">
    <property type="entry name" value="MRH DOMAIN-CONTAINING PROTEIN-RELATED"/>
    <property type="match status" value="1"/>
</dbReference>
<gene>
    <name evidence="4" type="ORF">ASPZODRAFT_2045712</name>
</gene>
<keyword evidence="3" id="KW-0812">Transmembrane</keyword>
<evidence type="ECO:0000256" key="3">
    <source>
        <dbReference type="SAM" id="Phobius"/>
    </source>
</evidence>
<feature type="transmembrane region" description="Helical" evidence="3">
    <location>
        <begin position="70"/>
        <end position="91"/>
    </location>
</feature>
<feature type="region of interest" description="Disordered" evidence="2">
    <location>
        <begin position="465"/>
        <end position="507"/>
    </location>
</feature>
<accession>A0A1L9SG11</accession>
<keyword evidence="3" id="KW-0472">Membrane</keyword>
<dbReference type="EMBL" id="KV878343">
    <property type="protein sequence ID" value="OJJ46063.1"/>
    <property type="molecule type" value="Genomic_DNA"/>
</dbReference>
<feature type="transmembrane region" description="Helical" evidence="3">
    <location>
        <begin position="103"/>
        <end position="125"/>
    </location>
</feature>
<evidence type="ECO:0000256" key="1">
    <source>
        <dbReference type="ARBA" id="ARBA00004141"/>
    </source>
</evidence>
<feature type="transmembrane region" description="Helical" evidence="3">
    <location>
        <begin position="227"/>
        <end position="245"/>
    </location>
</feature>
<feature type="transmembrane region" description="Helical" evidence="3">
    <location>
        <begin position="550"/>
        <end position="574"/>
    </location>
</feature>
<dbReference type="Proteomes" id="UP000184188">
    <property type="component" value="Unassembled WGS sequence"/>
</dbReference>
<dbReference type="GO" id="GO:0016020">
    <property type="term" value="C:membrane"/>
    <property type="evidence" value="ECO:0007669"/>
    <property type="project" value="UniProtKB-SubCell"/>
</dbReference>
<dbReference type="Gene3D" id="1.20.1250.20">
    <property type="entry name" value="MFS general substrate transporter like domains"/>
    <property type="match status" value="1"/>
</dbReference>
<evidence type="ECO:0000256" key="2">
    <source>
        <dbReference type="SAM" id="MobiDB-lite"/>
    </source>
</evidence>
<dbReference type="Pfam" id="PF07690">
    <property type="entry name" value="MFS_1"/>
    <property type="match status" value="1"/>
</dbReference>
<feature type="transmembrane region" description="Helical" evidence="3">
    <location>
        <begin position="395"/>
        <end position="412"/>
    </location>
</feature>
<evidence type="ECO:0000313" key="4">
    <source>
        <dbReference type="EMBL" id="OJJ46063.1"/>
    </source>
</evidence>
<evidence type="ECO:0000313" key="5">
    <source>
        <dbReference type="Proteomes" id="UP000184188"/>
    </source>
</evidence>
<feature type="transmembrane region" description="Helical" evidence="3">
    <location>
        <begin position="6"/>
        <end position="32"/>
    </location>
</feature>
<evidence type="ECO:0008006" key="6">
    <source>
        <dbReference type="Google" id="ProtNLM"/>
    </source>
</evidence>
<organism evidence="4 5">
    <name type="scientific">Penicilliopsis zonata CBS 506.65</name>
    <dbReference type="NCBI Taxonomy" id="1073090"/>
    <lineage>
        <taxon>Eukaryota</taxon>
        <taxon>Fungi</taxon>
        <taxon>Dikarya</taxon>
        <taxon>Ascomycota</taxon>
        <taxon>Pezizomycotina</taxon>
        <taxon>Eurotiomycetes</taxon>
        <taxon>Eurotiomycetidae</taxon>
        <taxon>Eurotiales</taxon>
        <taxon>Aspergillaceae</taxon>
        <taxon>Penicilliopsis</taxon>
    </lineage>
</organism>
<name>A0A1L9SG11_9EURO</name>
<feature type="compositionally biased region" description="Acidic residues" evidence="2">
    <location>
        <begin position="475"/>
        <end position="486"/>
    </location>
</feature>
<dbReference type="InterPro" id="IPR036259">
    <property type="entry name" value="MFS_trans_sf"/>
</dbReference>
<keyword evidence="5" id="KW-1185">Reference proteome</keyword>
<reference evidence="5" key="1">
    <citation type="journal article" date="2017" name="Genome Biol.">
        <title>Comparative genomics reveals high biological diversity and specific adaptations in the industrially and medically important fungal genus Aspergillus.</title>
        <authorList>
            <person name="de Vries R.P."/>
            <person name="Riley R."/>
            <person name="Wiebenga A."/>
            <person name="Aguilar-Osorio G."/>
            <person name="Amillis S."/>
            <person name="Uchima C.A."/>
            <person name="Anderluh G."/>
            <person name="Asadollahi M."/>
            <person name="Askin M."/>
            <person name="Barry K."/>
            <person name="Battaglia E."/>
            <person name="Bayram O."/>
            <person name="Benocci T."/>
            <person name="Braus-Stromeyer S.A."/>
            <person name="Caldana C."/>
            <person name="Canovas D."/>
            <person name="Cerqueira G.C."/>
            <person name="Chen F."/>
            <person name="Chen W."/>
            <person name="Choi C."/>
            <person name="Clum A."/>
            <person name="Dos Santos R.A."/>
            <person name="Damasio A.R."/>
            <person name="Diallinas G."/>
            <person name="Emri T."/>
            <person name="Fekete E."/>
            <person name="Flipphi M."/>
            <person name="Freyberg S."/>
            <person name="Gallo A."/>
            <person name="Gournas C."/>
            <person name="Habgood R."/>
            <person name="Hainaut M."/>
            <person name="Harispe M.L."/>
            <person name="Henrissat B."/>
            <person name="Hilden K.S."/>
            <person name="Hope R."/>
            <person name="Hossain A."/>
            <person name="Karabika E."/>
            <person name="Karaffa L."/>
            <person name="Karanyi Z."/>
            <person name="Krasevec N."/>
            <person name="Kuo A."/>
            <person name="Kusch H."/>
            <person name="LaButti K."/>
            <person name="Lagendijk E.L."/>
            <person name="Lapidus A."/>
            <person name="Levasseur A."/>
            <person name="Lindquist E."/>
            <person name="Lipzen A."/>
            <person name="Logrieco A.F."/>
            <person name="MacCabe A."/>
            <person name="Maekelae M.R."/>
            <person name="Malavazi I."/>
            <person name="Melin P."/>
            <person name="Meyer V."/>
            <person name="Mielnichuk N."/>
            <person name="Miskei M."/>
            <person name="Molnar A.P."/>
            <person name="Mule G."/>
            <person name="Ngan C.Y."/>
            <person name="Orejas M."/>
            <person name="Orosz E."/>
            <person name="Ouedraogo J.P."/>
            <person name="Overkamp K.M."/>
            <person name="Park H.-S."/>
            <person name="Perrone G."/>
            <person name="Piumi F."/>
            <person name="Punt P.J."/>
            <person name="Ram A.F."/>
            <person name="Ramon A."/>
            <person name="Rauscher S."/>
            <person name="Record E."/>
            <person name="Riano-Pachon D.M."/>
            <person name="Robert V."/>
            <person name="Roehrig J."/>
            <person name="Ruller R."/>
            <person name="Salamov A."/>
            <person name="Salih N.S."/>
            <person name="Samson R.A."/>
            <person name="Sandor E."/>
            <person name="Sanguinetti M."/>
            <person name="Schuetze T."/>
            <person name="Sepcic K."/>
            <person name="Shelest E."/>
            <person name="Sherlock G."/>
            <person name="Sophianopoulou V."/>
            <person name="Squina F.M."/>
            <person name="Sun H."/>
            <person name="Susca A."/>
            <person name="Todd R.B."/>
            <person name="Tsang A."/>
            <person name="Unkles S.E."/>
            <person name="van de Wiele N."/>
            <person name="van Rossen-Uffink D."/>
            <person name="Oliveira J.V."/>
            <person name="Vesth T.C."/>
            <person name="Visser J."/>
            <person name="Yu J.-H."/>
            <person name="Zhou M."/>
            <person name="Andersen M.R."/>
            <person name="Archer D.B."/>
            <person name="Baker S.E."/>
            <person name="Benoit I."/>
            <person name="Brakhage A.A."/>
            <person name="Braus G.H."/>
            <person name="Fischer R."/>
            <person name="Frisvad J.C."/>
            <person name="Goldman G.H."/>
            <person name="Houbraken J."/>
            <person name="Oakley B."/>
            <person name="Pocsi I."/>
            <person name="Scazzocchio C."/>
            <person name="Seiboth B."/>
            <person name="vanKuyk P.A."/>
            <person name="Wortman J."/>
            <person name="Dyer P.S."/>
            <person name="Grigoriev I.V."/>
        </authorList>
    </citation>
    <scope>NUCLEOTIDE SEQUENCE [LARGE SCALE GENOMIC DNA]</scope>
    <source>
        <strain evidence="5">CBS 506.65</strain>
    </source>
</reference>
<feature type="transmembrane region" description="Helical" evidence="3">
    <location>
        <begin position="424"/>
        <end position="448"/>
    </location>
</feature>
<dbReference type="SUPFAM" id="SSF103473">
    <property type="entry name" value="MFS general substrate transporter"/>
    <property type="match status" value="2"/>
</dbReference>
<dbReference type="VEuPathDB" id="FungiDB:ASPZODRAFT_2045712"/>
<dbReference type="GO" id="GO:0022857">
    <property type="term" value="F:transmembrane transporter activity"/>
    <property type="evidence" value="ECO:0007669"/>
    <property type="project" value="InterPro"/>
</dbReference>
<dbReference type="GeneID" id="34614061"/>
<dbReference type="OrthoDB" id="18110at2759"/>
<feature type="transmembrane region" description="Helical" evidence="3">
    <location>
        <begin position="517"/>
        <end position="538"/>
    </location>
</feature>
<feature type="transmembrane region" description="Helical" evidence="3">
    <location>
        <begin position="44"/>
        <end position="64"/>
    </location>
</feature>
<feature type="transmembrane region" description="Helical" evidence="3">
    <location>
        <begin position="358"/>
        <end position="383"/>
    </location>
</feature>
<proteinExistence type="predicted"/>
<protein>
    <recommendedName>
        <fullName evidence="6">Major facilitator superfamily (MFS) profile domain-containing protein</fullName>
    </recommendedName>
</protein>
<dbReference type="AlphaFoldDB" id="A0A1L9SG11"/>
<feature type="compositionally biased region" description="Basic and acidic residues" evidence="2">
    <location>
        <begin position="487"/>
        <end position="496"/>
    </location>
</feature>
<keyword evidence="3" id="KW-1133">Transmembrane helix</keyword>
<sequence length="581" mass="61490">MRVNLLTYLLAVCPFSIAFLVFVNASISFVVTDLIGRTHGEGDAVGTLGFADELLALLACPVWGVLSDRIGVRMVCVSGYAIIAFSLLLLVEAKNVYPHLLLARLLFSIGGAAVSTMVTAVLPAVTGKSLLSTGQTQSQAQAYRVSVSSELTITPHRFLNRRRVNETERVRGGGGRGGGNDAAAPLAGFVGMFAGCGALVALTVFLPLPARFEKDGLSPAEAIRKSYHVVAIVALAVSLCCFVGLRNLPGEEHKGWRSLRSGISLHGGTGVAPSSSSSSLPYWKQLTTALGLGFRNPDIGLGYIGGFVARASSVGISLFIPLFVNHYYRVSGLCDESSGLVADTDAGLGDIKRSCPKAYILASILTGVSQLIALIAAPFFGFLSARSRRQYHAPLFFAAVAGIIGYIVFALLPSPQFKGPQGNGGVFVVMALLGISQIGAIVCSLAVLSRGILSVTSADHVDTTVQHGHTRQDIIDEEEEGEEGEEGEGRERRERGEDEEEPPFFPKQQQLSHLKGSIAGVYSLYGGAGILLLTKLGGLLFDVSSPGAPFYIMAAFNGLLLASSVAGFSTYYSLSRRPRWL</sequence>